<gene>
    <name evidence="1" type="ORF">PIB30_057494</name>
</gene>
<sequence length="120" mass="12685">MVKKARQCFKEEEPSPSWPVLGTAGGWTCKATPTLNWLHGGRQCSVLVVGVELFHGQDSSAVLQGGRTISILANLRNGGKLDLQGHSDAQVGGGYLIDKVVMQRTLSSQSGKCTGSSNTT</sequence>
<protein>
    <submittedName>
        <fullName evidence="1">Uncharacterized protein</fullName>
    </submittedName>
</protein>
<evidence type="ECO:0000313" key="1">
    <source>
        <dbReference type="EMBL" id="MED6197553.1"/>
    </source>
</evidence>
<accession>A0ABU6XL93</accession>
<proteinExistence type="predicted"/>
<reference evidence="1 2" key="1">
    <citation type="journal article" date="2023" name="Plants (Basel)">
        <title>Bridging the Gap: Combining Genomics and Transcriptomics Approaches to Understand Stylosanthes scabra, an Orphan Legume from the Brazilian Caatinga.</title>
        <authorList>
            <person name="Ferreira-Neto J.R.C."/>
            <person name="da Silva M.D."/>
            <person name="Binneck E."/>
            <person name="de Melo N.F."/>
            <person name="da Silva R.H."/>
            <person name="de Melo A.L.T.M."/>
            <person name="Pandolfi V."/>
            <person name="Bustamante F.O."/>
            <person name="Brasileiro-Vidal A.C."/>
            <person name="Benko-Iseppon A.M."/>
        </authorList>
    </citation>
    <scope>NUCLEOTIDE SEQUENCE [LARGE SCALE GENOMIC DNA]</scope>
    <source>
        <tissue evidence="1">Leaves</tissue>
    </source>
</reference>
<name>A0ABU6XL93_9FABA</name>
<organism evidence="1 2">
    <name type="scientific">Stylosanthes scabra</name>
    <dbReference type="NCBI Taxonomy" id="79078"/>
    <lineage>
        <taxon>Eukaryota</taxon>
        <taxon>Viridiplantae</taxon>
        <taxon>Streptophyta</taxon>
        <taxon>Embryophyta</taxon>
        <taxon>Tracheophyta</taxon>
        <taxon>Spermatophyta</taxon>
        <taxon>Magnoliopsida</taxon>
        <taxon>eudicotyledons</taxon>
        <taxon>Gunneridae</taxon>
        <taxon>Pentapetalae</taxon>
        <taxon>rosids</taxon>
        <taxon>fabids</taxon>
        <taxon>Fabales</taxon>
        <taxon>Fabaceae</taxon>
        <taxon>Papilionoideae</taxon>
        <taxon>50 kb inversion clade</taxon>
        <taxon>dalbergioids sensu lato</taxon>
        <taxon>Dalbergieae</taxon>
        <taxon>Pterocarpus clade</taxon>
        <taxon>Stylosanthes</taxon>
    </lineage>
</organism>
<comment type="caution">
    <text evidence="1">The sequence shown here is derived from an EMBL/GenBank/DDBJ whole genome shotgun (WGS) entry which is preliminary data.</text>
</comment>
<evidence type="ECO:0000313" key="2">
    <source>
        <dbReference type="Proteomes" id="UP001341840"/>
    </source>
</evidence>
<dbReference type="Proteomes" id="UP001341840">
    <property type="component" value="Unassembled WGS sequence"/>
</dbReference>
<keyword evidence="2" id="KW-1185">Reference proteome</keyword>
<dbReference type="EMBL" id="JASCZI010211920">
    <property type="protein sequence ID" value="MED6197553.1"/>
    <property type="molecule type" value="Genomic_DNA"/>
</dbReference>